<evidence type="ECO:0000313" key="2">
    <source>
        <dbReference type="Proteomes" id="UP001237292"/>
    </source>
</evidence>
<dbReference type="Proteomes" id="UP001237292">
    <property type="component" value="Chromosome"/>
</dbReference>
<name>A0ABY9NEU3_9PSED</name>
<protein>
    <submittedName>
        <fullName evidence="1">Energy transducer TonB</fullName>
    </submittedName>
</protein>
<dbReference type="EMBL" id="CP133164">
    <property type="protein sequence ID" value="WMN16896.1"/>
    <property type="molecule type" value="Genomic_DNA"/>
</dbReference>
<keyword evidence="2" id="KW-1185">Reference proteome</keyword>
<accession>A0ABY9NEU3</accession>
<gene>
    <name evidence="1" type="ORF">QL104_26665</name>
</gene>
<evidence type="ECO:0000313" key="1">
    <source>
        <dbReference type="EMBL" id="WMN16896.1"/>
    </source>
</evidence>
<proteinExistence type="predicted"/>
<organism evidence="1 2">
    <name type="scientific">Pseudomonas piscis</name>
    <dbReference type="NCBI Taxonomy" id="2614538"/>
    <lineage>
        <taxon>Bacteria</taxon>
        <taxon>Pseudomonadati</taxon>
        <taxon>Pseudomonadota</taxon>
        <taxon>Gammaproteobacteria</taxon>
        <taxon>Pseudomonadales</taxon>
        <taxon>Pseudomonadaceae</taxon>
        <taxon>Pseudomonas</taxon>
    </lineage>
</organism>
<reference evidence="1 2" key="1">
    <citation type="journal article" date="2023" name="Access Microbiol">
        <title>The genome of a steinernematid-associated Pseudomonas piscis bacterium encodes the biosynthesis of insect toxins.</title>
        <authorList>
            <person name="Awori R.M."/>
            <person name="Hendre P."/>
            <person name="Amugune N.O."/>
        </authorList>
    </citation>
    <scope>NUCLEOTIDE SEQUENCE [LARGE SCALE GENOMIC DNA]</scope>
    <source>
        <strain evidence="1 2">75</strain>
    </source>
</reference>
<sequence>MLIESRRRAYLSAMQVVSWLPRSELPFAAPSRPELLVLPEPVVEAPPAPVAEARAAAASVARSVERPKIEVPRPAAASARPVAKPVVEDEEAAPVVKAPVVPPPRFALQLLRAGHCLLLVELPTGEAFQSRDPAYLLLKDMLRAAGLPDSPQILAEPVRWPRLTRGNLDQGPEAARDFVQAFVGMRVEEQPCACLWLVGLPAIRFAGEADAESYNRELEVEGLGSAWALPGLELLMDEPQRKADVWQAMRRLMARWKSNDE</sequence>
<dbReference type="RefSeq" id="WP_282877156.1">
    <property type="nucleotide sequence ID" value="NZ_CP133164.1"/>
</dbReference>